<accession>A0A0K9GYZ4</accession>
<dbReference type="PATRIC" id="fig|1679170.3.peg.4448"/>
<proteinExistence type="inferred from homology"/>
<sequence>MRTNSIIILLFLLLITGCSKSSVSMKENKDHTARVIMTDHANREIMFDDPPLRIVSLVQGDMEIVHSLGAEIVGRPTVSSEVLPKELADIEEVGTAHEADFEKIVSLKPDLIIGHAGLNMKDASTAEALGLKLFLTNSNSYETIIEVISMYGKILDRENEANEMIAEIEEKKSTIQTKPLNKKVKALIVYGTTDLFLAALPTSLSGNLLEIVGGENIASNLPGIDSYPDYAQLSMERVIEANPDVIYFITHGDPDAVKEKFKLELKSNPAWNKVNAFKHDNFNFLPYELFGTSPGPKVADSLSYLRESLESIATEK</sequence>
<gene>
    <name evidence="3" type="ORF">AC625_19595</name>
</gene>
<name>A0A0K9GYZ4_9BACI</name>
<dbReference type="RefSeq" id="WP_049682822.1">
    <property type="nucleotide sequence ID" value="NZ_LFZW01000001.1"/>
</dbReference>
<evidence type="ECO:0000259" key="2">
    <source>
        <dbReference type="PROSITE" id="PS50983"/>
    </source>
</evidence>
<dbReference type="InterPro" id="IPR050902">
    <property type="entry name" value="ABC_Transporter_SBP"/>
</dbReference>
<dbReference type="STRING" id="1679170.AC625_19595"/>
<dbReference type="AlphaFoldDB" id="A0A0K9GYZ4"/>
<comment type="caution">
    <text evidence="3">The sequence shown here is derived from an EMBL/GenBank/DDBJ whole genome shotgun (WGS) entry which is preliminary data.</text>
</comment>
<dbReference type="SUPFAM" id="SSF53807">
    <property type="entry name" value="Helical backbone' metal receptor"/>
    <property type="match status" value="1"/>
</dbReference>
<dbReference type="InterPro" id="IPR002491">
    <property type="entry name" value="ABC_transptr_periplasmic_BD"/>
</dbReference>
<dbReference type="PANTHER" id="PTHR30535:SF34">
    <property type="entry name" value="MOLYBDATE-BINDING PROTEIN MOLA"/>
    <property type="match status" value="1"/>
</dbReference>
<dbReference type="Pfam" id="PF01497">
    <property type="entry name" value="Peripla_BP_2"/>
    <property type="match status" value="1"/>
</dbReference>
<evidence type="ECO:0000313" key="3">
    <source>
        <dbReference type="EMBL" id="KMY51472.1"/>
    </source>
</evidence>
<reference evidence="4" key="1">
    <citation type="submission" date="2015-07" db="EMBL/GenBank/DDBJ databases">
        <title>Genome sequencing project for genomic taxonomy and phylogenomics of Bacillus-like bacteria.</title>
        <authorList>
            <person name="Liu B."/>
            <person name="Wang J."/>
            <person name="Zhu Y."/>
            <person name="Liu G."/>
            <person name="Chen Q."/>
            <person name="Chen Z."/>
            <person name="Lan J."/>
            <person name="Che J."/>
            <person name="Ge C."/>
            <person name="Shi H."/>
            <person name="Pan Z."/>
            <person name="Liu X."/>
        </authorList>
    </citation>
    <scope>NUCLEOTIDE SEQUENCE [LARGE SCALE GENOMIC DNA]</scope>
    <source>
        <strain evidence="4">FJAT-27997</strain>
    </source>
</reference>
<comment type="similarity">
    <text evidence="1">Belongs to the bacterial solute-binding protein 8 family.</text>
</comment>
<feature type="domain" description="Fe/B12 periplasmic-binding" evidence="2">
    <location>
        <begin position="53"/>
        <end position="313"/>
    </location>
</feature>
<evidence type="ECO:0000313" key="4">
    <source>
        <dbReference type="Proteomes" id="UP000037146"/>
    </source>
</evidence>
<evidence type="ECO:0000256" key="1">
    <source>
        <dbReference type="ARBA" id="ARBA00008814"/>
    </source>
</evidence>
<dbReference type="Gene3D" id="3.40.50.1980">
    <property type="entry name" value="Nitrogenase molybdenum iron protein domain"/>
    <property type="match status" value="2"/>
</dbReference>
<keyword evidence="4" id="KW-1185">Reference proteome</keyword>
<protein>
    <recommendedName>
        <fullName evidence="2">Fe/B12 periplasmic-binding domain-containing protein</fullName>
    </recommendedName>
</protein>
<dbReference type="EMBL" id="LFZW01000001">
    <property type="protein sequence ID" value="KMY51472.1"/>
    <property type="molecule type" value="Genomic_DNA"/>
</dbReference>
<dbReference type="PROSITE" id="PS51257">
    <property type="entry name" value="PROKAR_LIPOPROTEIN"/>
    <property type="match status" value="1"/>
</dbReference>
<dbReference type="GO" id="GO:0071281">
    <property type="term" value="P:cellular response to iron ion"/>
    <property type="evidence" value="ECO:0007669"/>
    <property type="project" value="TreeGrafter"/>
</dbReference>
<dbReference type="PROSITE" id="PS50983">
    <property type="entry name" value="FE_B12_PBP"/>
    <property type="match status" value="1"/>
</dbReference>
<organism evidence="3 4">
    <name type="scientific">Peribacillus loiseleuriae</name>
    <dbReference type="NCBI Taxonomy" id="1679170"/>
    <lineage>
        <taxon>Bacteria</taxon>
        <taxon>Bacillati</taxon>
        <taxon>Bacillota</taxon>
        <taxon>Bacilli</taxon>
        <taxon>Bacillales</taxon>
        <taxon>Bacillaceae</taxon>
        <taxon>Peribacillus</taxon>
    </lineage>
</organism>
<dbReference type="PANTHER" id="PTHR30535">
    <property type="entry name" value="VITAMIN B12-BINDING PROTEIN"/>
    <property type="match status" value="1"/>
</dbReference>
<dbReference type="Proteomes" id="UP000037146">
    <property type="component" value="Unassembled WGS sequence"/>
</dbReference>